<dbReference type="InterPro" id="IPR002755">
    <property type="entry name" value="DNA_primase_S"/>
</dbReference>
<dbReference type="AlphaFoldDB" id="D6PB40"/>
<organism evidence="2">
    <name type="scientific">uncultured archaeon MedDCM-OCT-S04-C14</name>
    <dbReference type="NCBI Taxonomy" id="743084"/>
    <lineage>
        <taxon>Archaea</taxon>
        <taxon>environmental samples</taxon>
    </lineage>
</organism>
<dbReference type="EMBL" id="GU942958">
    <property type="protein sequence ID" value="ADD92927.1"/>
    <property type="molecule type" value="Genomic_DNA"/>
</dbReference>
<evidence type="ECO:0000313" key="2">
    <source>
        <dbReference type="EMBL" id="ADD92927.1"/>
    </source>
</evidence>
<dbReference type="SUPFAM" id="SSF56747">
    <property type="entry name" value="Prim-pol domain"/>
    <property type="match status" value="1"/>
</dbReference>
<protein>
    <submittedName>
        <fullName evidence="2">Putative DNA primase small subunit</fullName>
    </submittedName>
</protein>
<name>D6PB40_9ARCH</name>
<proteinExistence type="predicted"/>
<accession>D6PB40</accession>
<dbReference type="Pfam" id="PF01896">
    <property type="entry name" value="DNA_primase_S"/>
    <property type="match status" value="1"/>
</dbReference>
<evidence type="ECO:0000256" key="1">
    <source>
        <dbReference type="SAM" id="Coils"/>
    </source>
</evidence>
<sequence>MADKLWQGADLIFDLDGDHLPGVTDRDFPGMLEVIHDQAWALWNDFLEPEFGFSEDHLQVTFSGHRGFHLHYRDPTLFHLDSEARRELVSHIRGEGVDVQGGLARYHDLEAKGWTQRIRQGMDSMIHTLRGIHQGTEGSRGELRRLESALQSLQDREGNTSQRSATAIKRLAEILGHDQRVERLKDGKFEILGNYQALFLNLLKADASVVLGSAGETDEVVTIDVRRQIRWPTSLHGKSGMRVSEFPLHRLDPDGSNPYNPLHEAYVLGLDETMEVEWVVDDAIAQFGEQRHESNVGERIRVHESGATFLVLKGWAKLV</sequence>
<dbReference type="GO" id="GO:0006269">
    <property type="term" value="P:DNA replication, synthesis of primer"/>
    <property type="evidence" value="ECO:0007669"/>
    <property type="project" value="InterPro"/>
</dbReference>
<dbReference type="GO" id="GO:0003899">
    <property type="term" value="F:DNA-directed RNA polymerase activity"/>
    <property type="evidence" value="ECO:0007669"/>
    <property type="project" value="InterPro"/>
</dbReference>
<feature type="coiled-coil region" evidence="1">
    <location>
        <begin position="136"/>
        <end position="163"/>
    </location>
</feature>
<reference evidence="2" key="1">
    <citation type="journal article" date="2010" name="ISME J.">
        <title>Metagenome of the Mediterranean deep chlorophyll maximum studied by direct and fosmid library 454 pyrosequencing.</title>
        <authorList>
            <person name="Ghai R."/>
            <person name="Martin-Cuadrado A.B."/>
            <person name="Molto A.G."/>
            <person name="Heredia I.G."/>
            <person name="Cabrera R."/>
            <person name="Martin J."/>
            <person name="Verdu M."/>
            <person name="Deschamps P."/>
            <person name="Moreira D."/>
            <person name="Lopez-Garcia P."/>
            <person name="Mira A."/>
            <person name="Rodriguez-Valera F."/>
        </authorList>
    </citation>
    <scope>NUCLEOTIDE SEQUENCE</scope>
</reference>
<keyword evidence="1" id="KW-0175">Coiled coil</keyword>
<dbReference type="Gene3D" id="3.90.920.10">
    <property type="entry name" value="DNA primase, PRIM domain"/>
    <property type="match status" value="1"/>
</dbReference>